<protein>
    <submittedName>
        <fullName evidence="2">Uncharacterized protein</fullName>
    </submittedName>
</protein>
<dbReference type="InterPro" id="IPR043502">
    <property type="entry name" value="DNA/RNA_pol_sf"/>
</dbReference>
<gene>
    <name evidence="2" type="ORF">MTR67_039553</name>
</gene>
<dbReference type="PANTHER" id="PTHR15503:SF45">
    <property type="entry name" value="RNA-DIRECTED DNA POLYMERASE HOMOLOG"/>
    <property type="match status" value="1"/>
</dbReference>
<dbReference type="InterPro" id="IPR032567">
    <property type="entry name" value="RTL1-rel"/>
</dbReference>
<evidence type="ECO:0000313" key="2">
    <source>
        <dbReference type="EMBL" id="WMV46168.1"/>
    </source>
</evidence>
<evidence type="ECO:0000256" key="1">
    <source>
        <dbReference type="SAM" id="MobiDB-lite"/>
    </source>
</evidence>
<dbReference type="Proteomes" id="UP001234989">
    <property type="component" value="Chromosome 9"/>
</dbReference>
<feature type="region of interest" description="Disordered" evidence="1">
    <location>
        <begin position="1"/>
        <end position="61"/>
    </location>
</feature>
<name>A0AAF0UIN3_SOLVR</name>
<dbReference type="PANTHER" id="PTHR15503">
    <property type="entry name" value="LDOC1 RELATED"/>
    <property type="match status" value="1"/>
</dbReference>
<keyword evidence="3" id="KW-1185">Reference proteome</keyword>
<feature type="compositionally biased region" description="Basic and acidic residues" evidence="1">
    <location>
        <begin position="26"/>
        <end position="46"/>
    </location>
</feature>
<evidence type="ECO:0000313" key="3">
    <source>
        <dbReference type="Proteomes" id="UP001234989"/>
    </source>
</evidence>
<dbReference type="Gene3D" id="3.10.10.10">
    <property type="entry name" value="HIV Type 1 Reverse Transcriptase, subunit A, domain 1"/>
    <property type="match status" value="1"/>
</dbReference>
<sequence length="179" mass="20357">MVHERDHSPSNFPWVHIQPRTGGPRDPSRAVDHHTGRTGARGRETGPPKLRRQTTEPSTDRGLDNMLWKLVGQGSLARLAHIHDVEVESLSIESIHVVSKFREVFPIDLRSMPPDRDINFCIELETNPNPISIPPYRMALAELRELKAQIQELIDKGSLLIVTSIDLEFYHAYVRKDSS</sequence>
<accession>A0AAF0UIN3</accession>
<reference evidence="2" key="1">
    <citation type="submission" date="2023-08" db="EMBL/GenBank/DDBJ databases">
        <title>A de novo genome assembly of Solanum verrucosum Schlechtendal, a Mexican diploid species geographically isolated from the other diploid A-genome species in potato relatives.</title>
        <authorList>
            <person name="Hosaka K."/>
        </authorList>
    </citation>
    <scope>NUCLEOTIDE SEQUENCE</scope>
    <source>
        <tissue evidence="2">Young leaves</tissue>
    </source>
</reference>
<dbReference type="EMBL" id="CP133620">
    <property type="protein sequence ID" value="WMV46168.1"/>
    <property type="molecule type" value="Genomic_DNA"/>
</dbReference>
<dbReference type="SUPFAM" id="SSF56672">
    <property type="entry name" value="DNA/RNA polymerases"/>
    <property type="match status" value="1"/>
</dbReference>
<dbReference type="AlphaFoldDB" id="A0AAF0UIN3"/>
<proteinExistence type="predicted"/>
<organism evidence="2 3">
    <name type="scientific">Solanum verrucosum</name>
    <dbReference type="NCBI Taxonomy" id="315347"/>
    <lineage>
        <taxon>Eukaryota</taxon>
        <taxon>Viridiplantae</taxon>
        <taxon>Streptophyta</taxon>
        <taxon>Embryophyta</taxon>
        <taxon>Tracheophyta</taxon>
        <taxon>Spermatophyta</taxon>
        <taxon>Magnoliopsida</taxon>
        <taxon>eudicotyledons</taxon>
        <taxon>Gunneridae</taxon>
        <taxon>Pentapetalae</taxon>
        <taxon>asterids</taxon>
        <taxon>lamiids</taxon>
        <taxon>Solanales</taxon>
        <taxon>Solanaceae</taxon>
        <taxon>Solanoideae</taxon>
        <taxon>Solaneae</taxon>
        <taxon>Solanum</taxon>
    </lineage>
</organism>